<proteinExistence type="predicted"/>
<evidence type="ECO:0008006" key="3">
    <source>
        <dbReference type="Google" id="ProtNLM"/>
    </source>
</evidence>
<sequence length="543" mass="61798">MAQNLYLEISAERPISEPLMDSLSITKTFKDYNALKDETTSIQQKLERLGYIESKLERLTKINDSTYLADYFFGKKYLHIKVHYKEGRFSKKELQKISPEVTKTYFILPFEQAERALQQLNAMATEKGNAFATLKLTKLQTKGAIVTAKLQTEAGQKRTLDSIVVKGYEKFPKSFLTYYAGAKIGRTFNKEKLKAQNTAINNLGFAKATKAPEVLFRKETTTAYFYIAKQNNNLFDGILGFATDEETQRLQFNGYLNLELNNNLNYGEQLLLNYKADGSDQQNFRVRATLPYLFKTPFGISAELKIFKRDSTFATTAQQARLNYQINPVSSAYLGYKGYESSNLLNEAVTGSTVEDFNSRFFTAGASFIKRQDDILFPIRTQLSLETEIGKRELEKTAENQFKALFEGSIIFNLNRQNSLFLKNNTQALFSETYITNELFRFGGINSIRGFNENSIDASLFSTINTEYRYRFNNGLYLHSILDVAYFENKAIGLKENLYSAGIGLGLQTKAGILRLNLANGLSENQDFNFSNTKIHLSLTSKF</sequence>
<reference evidence="1 2" key="1">
    <citation type="submission" date="2018-04" db="EMBL/GenBank/DDBJ databases">
        <title>Marixanthomonas spongiae HN-E44 sp. nov., isolated from a marine sponge.</title>
        <authorList>
            <person name="Luo L."/>
            <person name="Zhuang L."/>
        </authorList>
    </citation>
    <scope>NUCLEOTIDE SEQUENCE [LARGE SCALE GENOMIC DNA]</scope>
    <source>
        <strain evidence="1 2">HN-E44</strain>
    </source>
</reference>
<gene>
    <name evidence="1" type="ORF">DDV96_13365</name>
</gene>
<dbReference type="Gene3D" id="2.40.160.50">
    <property type="entry name" value="membrane protein fhac: a member of the omp85/tpsb transporter family"/>
    <property type="match status" value="1"/>
</dbReference>
<dbReference type="OrthoDB" id="9811416at2"/>
<organism evidence="1 2">
    <name type="scientific">Marixanthomonas spongiae</name>
    <dbReference type="NCBI Taxonomy" id="2174845"/>
    <lineage>
        <taxon>Bacteria</taxon>
        <taxon>Pseudomonadati</taxon>
        <taxon>Bacteroidota</taxon>
        <taxon>Flavobacteriia</taxon>
        <taxon>Flavobacteriales</taxon>
        <taxon>Flavobacteriaceae</taxon>
        <taxon>Marixanthomonas</taxon>
    </lineage>
</organism>
<accession>A0A2U0HX83</accession>
<dbReference type="EMBL" id="QEHR01000009">
    <property type="protein sequence ID" value="PVW13350.1"/>
    <property type="molecule type" value="Genomic_DNA"/>
</dbReference>
<evidence type="ECO:0000313" key="2">
    <source>
        <dbReference type="Proteomes" id="UP000245962"/>
    </source>
</evidence>
<comment type="caution">
    <text evidence="1">The sequence shown here is derived from an EMBL/GenBank/DDBJ whole genome shotgun (WGS) entry which is preliminary data.</text>
</comment>
<name>A0A2U0HX83_9FLAO</name>
<dbReference type="AlphaFoldDB" id="A0A2U0HX83"/>
<protein>
    <recommendedName>
        <fullName evidence="3">Bacterial surface antigen (D15) domain-containing protein</fullName>
    </recommendedName>
</protein>
<dbReference type="Proteomes" id="UP000245962">
    <property type="component" value="Unassembled WGS sequence"/>
</dbReference>
<keyword evidence="2" id="KW-1185">Reference proteome</keyword>
<evidence type="ECO:0000313" key="1">
    <source>
        <dbReference type="EMBL" id="PVW13350.1"/>
    </source>
</evidence>